<dbReference type="AlphaFoldDB" id="A0A5B7DZA7"/>
<sequence length="62" mass="6604">MTSLAVSHALQHLSDVRCQQMEGKVELGVKGRSKILKRNYNQATRPSAAATVASQQPAPGSV</sequence>
<protein>
    <submittedName>
        <fullName evidence="2">Uncharacterized protein</fullName>
    </submittedName>
</protein>
<feature type="compositionally biased region" description="Polar residues" evidence="1">
    <location>
        <begin position="52"/>
        <end position="62"/>
    </location>
</feature>
<evidence type="ECO:0000256" key="1">
    <source>
        <dbReference type="SAM" id="MobiDB-lite"/>
    </source>
</evidence>
<gene>
    <name evidence="2" type="ORF">E2C01_019957</name>
</gene>
<evidence type="ECO:0000313" key="3">
    <source>
        <dbReference type="Proteomes" id="UP000324222"/>
    </source>
</evidence>
<feature type="region of interest" description="Disordered" evidence="1">
    <location>
        <begin position="42"/>
        <end position="62"/>
    </location>
</feature>
<organism evidence="2 3">
    <name type="scientific">Portunus trituberculatus</name>
    <name type="common">Swimming crab</name>
    <name type="synonym">Neptunus trituberculatus</name>
    <dbReference type="NCBI Taxonomy" id="210409"/>
    <lineage>
        <taxon>Eukaryota</taxon>
        <taxon>Metazoa</taxon>
        <taxon>Ecdysozoa</taxon>
        <taxon>Arthropoda</taxon>
        <taxon>Crustacea</taxon>
        <taxon>Multicrustacea</taxon>
        <taxon>Malacostraca</taxon>
        <taxon>Eumalacostraca</taxon>
        <taxon>Eucarida</taxon>
        <taxon>Decapoda</taxon>
        <taxon>Pleocyemata</taxon>
        <taxon>Brachyura</taxon>
        <taxon>Eubrachyura</taxon>
        <taxon>Portunoidea</taxon>
        <taxon>Portunidae</taxon>
        <taxon>Portuninae</taxon>
        <taxon>Portunus</taxon>
    </lineage>
</organism>
<reference evidence="2 3" key="1">
    <citation type="submission" date="2019-05" db="EMBL/GenBank/DDBJ databases">
        <title>Another draft genome of Portunus trituberculatus and its Hox gene families provides insights of decapod evolution.</title>
        <authorList>
            <person name="Jeong J.-H."/>
            <person name="Song I."/>
            <person name="Kim S."/>
            <person name="Choi T."/>
            <person name="Kim D."/>
            <person name="Ryu S."/>
            <person name="Kim W."/>
        </authorList>
    </citation>
    <scope>NUCLEOTIDE SEQUENCE [LARGE SCALE GENOMIC DNA]</scope>
    <source>
        <tissue evidence="2">Muscle</tissue>
    </source>
</reference>
<dbReference type="Proteomes" id="UP000324222">
    <property type="component" value="Unassembled WGS sequence"/>
</dbReference>
<name>A0A5B7DZA7_PORTR</name>
<dbReference type="EMBL" id="VSRR010001654">
    <property type="protein sequence ID" value="MPC26808.1"/>
    <property type="molecule type" value="Genomic_DNA"/>
</dbReference>
<proteinExistence type="predicted"/>
<comment type="caution">
    <text evidence="2">The sequence shown here is derived from an EMBL/GenBank/DDBJ whole genome shotgun (WGS) entry which is preliminary data.</text>
</comment>
<accession>A0A5B7DZA7</accession>
<keyword evidence="3" id="KW-1185">Reference proteome</keyword>
<evidence type="ECO:0000313" key="2">
    <source>
        <dbReference type="EMBL" id="MPC26808.1"/>
    </source>
</evidence>